<dbReference type="OrthoDB" id="7597043at2"/>
<dbReference type="KEGG" id="fpp:FPB0191_02062"/>
<dbReference type="Pfam" id="PF10947">
    <property type="entry name" value="DUF2628"/>
    <property type="match status" value="1"/>
</dbReference>
<name>A0A0A7S4W5_FRIPE</name>
<dbReference type="STRING" id="1267021.FPB0191_02062"/>
<dbReference type="RefSeq" id="WP_039105866.1">
    <property type="nucleotide sequence ID" value="NZ_CP009056.1"/>
</dbReference>
<dbReference type="InterPro" id="IPR024399">
    <property type="entry name" value="DUF2628"/>
</dbReference>
<keyword evidence="1" id="KW-0472">Membrane</keyword>
<gene>
    <name evidence="2" type="ORF">FPB0191_02062</name>
</gene>
<dbReference type="AlphaFoldDB" id="A0A0A7S4W5"/>
<evidence type="ECO:0000313" key="3">
    <source>
        <dbReference type="Proteomes" id="UP000030901"/>
    </source>
</evidence>
<evidence type="ECO:0008006" key="4">
    <source>
        <dbReference type="Google" id="ProtNLM"/>
    </source>
</evidence>
<protein>
    <recommendedName>
        <fullName evidence="4">DUF2628 domain-containing protein</fullName>
    </recommendedName>
</protein>
<keyword evidence="3" id="KW-1185">Reference proteome</keyword>
<dbReference type="Proteomes" id="UP000030901">
    <property type="component" value="Chromosome"/>
</dbReference>
<organism evidence="2 3">
    <name type="scientific">Frischella perrara</name>
    <dbReference type="NCBI Taxonomy" id="1267021"/>
    <lineage>
        <taxon>Bacteria</taxon>
        <taxon>Pseudomonadati</taxon>
        <taxon>Pseudomonadota</taxon>
        <taxon>Gammaproteobacteria</taxon>
        <taxon>Orbales</taxon>
        <taxon>Orbaceae</taxon>
        <taxon>Frischella</taxon>
    </lineage>
</organism>
<reference evidence="2 3" key="1">
    <citation type="journal article" date="2014" name="Appl. Environ. Microbiol.">
        <title>Gut symbionts from distinct hosts exhibit genotoxic activity via divergent colibactin biosynthetic pathways.</title>
        <authorList>
            <person name="Engel P."/>
            <person name="Vizcaino M.I."/>
            <person name="Crawford J.M."/>
        </authorList>
    </citation>
    <scope>NUCLEOTIDE SEQUENCE [LARGE SCALE GENOMIC DNA]</scope>
    <source>
        <strain evidence="2 3">PEB0191</strain>
    </source>
</reference>
<proteinExistence type="predicted"/>
<keyword evidence="1" id="KW-1133">Transmembrane helix</keyword>
<keyword evidence="1" id="KW-0812">Transmembrane</keyword>
<dbReference type="EMBL" id="CP009056">
    <property type="protein sequence ID" value="AJA45872.1"/>
    <property type="molecule type" value="Genomic_DNA"/>
</dbReference>
<dbReference type="HOGENOM" id="CLU_2010751_0_0_6"/>
<evidence type="ECO:0000313" key="2">
    <source>
        <dbReference type="EMBL" id="AJA45872.1"/>
    </source>
</evidence>
<evidence type="ECO:0000256" key="1">
    <source>
        <dbReference type="SAM" id="Phobius"/>
    </source>
</evidence>
<accession>A0A0A7S4W5</accession>
<sequence>MKNYNIYKHPDGKIEAVKQGWSWPAFFFGWIWALIKQLWMVAGLLIAYAIISSIVIQLMILPSYDYYEYGGQDLSQAFLLQSISLLIQLGIAIYLGVKGNSLREANLIKRGYECIGNINAVNPDSAISDALKN</sequence>
<feature type="transmembrane region" description="Helical" evidence="1">
    <location>
        <begin position="42"/>
        <end position="64"/>
    </location>
</feature>
<feature type="transmembrane region" description="Helical" evidence="1">
    <location>
        <begin position="76"/>
        <end position="97"/>
    </location>
</feature>